<keyword evidence="14" id="KW-1185">Reference proteome</keyword>
<comment type="subcellular location">
    <subcellularLocation>
        <location evidence="12">Cell membrane</location>
        <topology evidence="12">Peripheral membrane protein</topology>
    </subcellularLocation>
</comment>
<dbReference type="RefSeq" id="WP_207707896.1">
    <property type="nucleotide sequence ID" value="NZ_CP045875.1"/>
</dbReference>
<keyword evidence="7 12" id="KW-0865">Zymogen</keyword>
<keyword evidence="9 12" id="KW-0456">Lyase</keyword>
<keyword evidence="10 12" id="KW-1208">Phospholipid metabolism</keyword>
<evidence type="ECO:0000256" key="11">
    <source>
        <dbReference type="ARBA" id="ARBA00023317"/>
    </source>
</evidence>
<dbReference type="PANTHER" id="PTHR10067:SF6">
    <property type="entry name" value="PHOSPHATIDYLSERINE DECARBOXYLASE PROENZYME, MITOCHONDRIAL"/>
    <property type="match status" value="1"/>
</dbReference>
<dbReference type="GO" id="GO:0005886">
    <property type="term" value="C:plasma membrane"/>
    <property type="evidence" value="ECO:0007669"/>
    <property type="project" value="UniProtKB-SubCell"/>
</dbReference>
<evidence type="ECO:0000256" key="8">
    <source>
        <dbReference type="ARBA" id="ARBA00023209"/>
    </source>
</evidence>
<keyword evidence="6 12" id="KW-0472">Membrane</keyword>
<feature type="chain" id="PRO_5024519890" description="Phosphatidylserine decarboxylase beta chain" evidence="12">
    <location>
        <begin position="1"/>
        <end position="241"/>
    </location>
</feature>
<evidence type="ECO:0000256" key="10">
    <source>
        <dbReference type="ARBA" id="ARBA00023264"/>
    </source>
</evidence>
<keyword evidence="11 12" id="KW-0670">Pyruvate</keyword>
<comment type="catalytic activity">
    <reaction evidence="12">
        <text>a 1,2-diacyl-sn-glycero-3-phospho-L-serine + H(+) = a 1,2-diacyl-sn-glycero-3-phosphoethanolamine + CO2</text>
        <dbReference type="Rhea" id="RHEA:20828"/>
        <dbReference type="ChEBI" id="CHEBI:15378"/>
        <dbReference type="ChEBI" id="CHEBI:16526"/>
        <dbReference type="ChEBI" id="CHEBI:57262"/>
        <dbReference type="ChEBI" id="CHEBI:64612"/>
        <dbReference type="EC" id="4.1.1.65"/>
    </reaction>
</comment>
<gene>
    <name evidence="12 13" type="primary">psd</name>
    <name evidence="13" type="ORF">FTV88_0331</name>
</gene>
<dbReference type="EC" id="4.1.1.65" evidence="12"/>
<proteinExistence type="inferred from homology"/>
<evidence type="ECO:0000256" key="2">
    <source>
        <dbReference type="ARBA" id="ARBA00022475"/>
    </source>
</evidence>
<organism evidence="13 14">
    <name type="scientific">Heliorestis convoluta</name>
    <dbReference type="NCBI Taxonomy" id="356322"/>
    <lineage>
        <taxon>Bacteria</taxon>
        <taxon>Bacillati</taxon>
        <taxon>Bacillota</taxon>
        <taxon>Clostridia</taxon>
        <taxon>Eubacteriales</taxon>
        <taxon>Heliobacteriaceae</taxon>
        <taxon>Heliorestis</taxon>
    </lineage>
</organism>
<keyword evidence="3 12" id="KW-0444">Lipid biosynthesis</keyword>
<dbReference type="AlphaFoldDB" id="A0A5Q2N2E9"/>
<feature type="modified residue" description="Pyruvic acid (Ser); by autocatalysis" evidence="12">
    <location>
        <position position="242"/>
    </location>
</feature>
<dbReference type="HAMAP" id="MF_00662">
    <property type="entry name" value="PS_decarb_PSD_B_type1"/>
    <property type="match status" value="1"/>
</dbReference>
<evidence type="ECO:0000256" key="12">
    <source>
        <dbReference type="HAMAP-Rule" id="MF_00662"/>
    </source>
</evidence>
<name>A0A5Q2N2E9_9FIRM</name>
<dbReference type="InterPro" id="IPR033177">
    <property type="entry name" value="PSD-B"/>
</dbReference>
<evidence type="ECO:0000256" key="9">
    <source>
        <dbReference type="ARBA" id="ARBA00023239"/>
    </source>
</evidence>
<dbReference type="InterPro" id="IPR003817">
    <property type="entry name" value="PS_Dcarbxylase"/>
</dbReference>
<comment type="function">
    <text evidence="12">Catalyzes the formation of phosphatidylethanolamine (PtdEtn) from phosphatidylserine (PtdSer).</text>
</comment>
<dbReference type="KEGG" id="hcv:FTV88_0331"/>
<evidence type="ECO:0000256" key="5">
    <source>
        <dbReference type="ARBA" id="ARBA00023098"/>
    </source>
</evidence>
<evidence type="ECO:0000256" key="6">
    <source>
        <dbReference type="ARBA" id="ARBA00023136"/>
    </source>
</evidence>
<keyword evidence="5 12" id="KW-0443">Lipid metabolism</keyword>
<evidence type="ECO:0000256" key="4">
    <source>
        <dbReference type="ARBA" id="ARBA00022793"/>
    </source>
</evidence>
<evidence type="ECO:0000313" key="14">
    <source>
        <dbReference type="Proteomes" id="UP000366051"/>
    </source>
</evidence>
<keyword evidence="4 12" id="KW-0210">Decarboxylase</keyword>
<comment type="cofactor">
    <cofactor evidence="12">
        <name>pyruvate</name>
        <dbReference type="ChEBI" id="CHEBI:15361"/>
    </cofactor>
    <text evidence="12">Binds 1 pyruvoyl group covalently per subunit.</text>
</comment>
<feature type="active site" description="Charge relay system; for autoendoproteolytic cleavage activity" evidence="12">
    <location>
        <position position="242"/>
    </location>
</feature>
<dbReference type="Pfam" id="PF02666">
    <property type="entry name" value="PS_Dcarbxylase"/>
    <property type="match status" value="1"/>
</dbReference>
<protein>
    <recommendedName>
        <fullName evidence="12">Phosphatidylserine decarboxylase proenzyme</fullName>
        <ecNumber evidence="12">4.1.1.65</ecNumber>
    </recommendedName>
    <component>
        <recommendedName>
            <fullName evidence="12">Phosphatidylserine decarboxylase alpha chain</fullName>
        </recommendedName>
    </component>
    <component>
        <recommendedName>
            <fullName evidence="12">Phosphatidylserine decarboxylase beta chain</fullName>
        </recommendedName>
    </component>
</protein>
<evidence type="ECO:0000256" key="1">
    <source>
        <dbReference type="ARBA" id="ARBA00005189"/>
    </source>
</evidence>
<keyword evidence="2 12" id="KW-1003">Cell membrane</keyword>
<feature type="active site" description="Schiff-base intermediate with substrate; via pyruvic acid; for decarboxylase activity" evidence="12">
    <location>
        <position position="242"/>
    </location>
</feature>
<feature type="active site" description="Charge relay system; for autoendoproteolytic cleavage activity" evidence="12">
    <location>
        <position position="141"/>
    </location>
</feature>
<dbReference type="UniPathway" id="UPA00558">
    <property type="reaction ID" value="UER00616"/>
</dbReference>
<comment type="similarity">
    <text evidence="12">Belongs to the phosphatidylserine decarboxylase family. PSD-B subfamily. Prokaryotic type I sub-subfamily.</text>
</comment>
<evidence type="ECO:0000256" key="7">
    <source>
        <dbReference type="ARBA" id="ARBA00023145"/>
    </source>
</evidence>
<keyword evidence="8 12" id="KW-0594">Phospholipid biosynthesis</keyword>
<comment type="PTM">
    <text evidence="12">Is synthesized initially as an inactive proenzyme. Formation of the active enzyme involves a self-maturation process in which the active site pyruvoyl group is generated from an internal serine residue via an autocatalytic post-translational modification. Two non-identical subunits are generated from the proenzyme in this reaction, and the pyruvate is formed at the N-terminus of the alpha chain, which is derived from the carboxyl end of the proenzyme. The autoendoproteolytic cleavage occurs by a canonical serine protease mechanism, in which the side chain hydroxyl group of the serine supplies its oxygen atom to form the C-terminus of the beta chain, while the remainder of the serine residue undergoes an oxidative deamination to produce ammonia and the pyruvoyl prosthetic group on the alpha chain. During this reaction, the Ser that is part of the protease active site of the proenzyme becomes the pyruvoyl prosthetic group, which constitutes an essential element of the active site of the mature decarboxylase.</text>
</comment>
<dbReference type="NCBIfam" id="TIGR00163">
    <property type="entry name" value="PS_decarb"/>
    <property type="match status" value="1"/>
</dbReference>
<comment type="subunit">
    <text evidence="12">Heterodimer of a large membrane-associated beta subunit and a small pyruvoyl-containing alpha subunit.</text>
</comment>
<feature type="chain" id="PRO_5024519891" description="Phosphatidylserine decarboxylase alpha chain" evidence="12">
    <location>
        <begin position="242"/>
        <end position="276"/>
    </location>
</feature>
<accession>A0A5Q2N2E9</accession>
<dbReference type="PANTHER" id="PTHR10067">
    <property type="entry name" value="PHOSPHATIDYLSERINE DECARBOXYLASE"/>
    <property type="match status" value="1"/>
</dbReference>
<dbReference type="Proteomes" id="UP000366051">
    <property type="component" value="Chromosome"/>
</dbReference>
<feature type="active site" description="Charge relay system; for autoendoproteolytic cleavage activity" evidence="12">
    <location>
        <position position="85"/>
    </location>
</feature>
<dbReference type="InterPro" id="IPR033178">
    <property type="entry name" value="PSD_type1_pro"/>
</dbReference>
<evidence type="ECO:0000256" key="3">
    <source>
        <dbReference type="ARBA" id="ARBA00022516"/>
    </source>
</evidence>
<reference evidence="14" key="1">
    <citation type="submission" date="2019-11" db="EMBL/GenBank/DDBJ databases">
        <title>Genome sequence of Heliorestis convoluta strain HH, an alkaliphilic and minimalistic phototrophic bacterium from a soda lake in Egypt.</title>
        <authorList>
            <person name="Dewey E.D."/>
            <person name="Stokes L.M."/>
            <person name="Burchell B.M."/>
            <person name="Shaffer K.N."/>
            <person name="Huntington A.M."/>
            <person name="Baker J.M."/>
            <person name="Nadendla S."/>
            <person name="Giglio M.G."/>
            <person name="Touchman J.W."/>
            <person name="Blankenship R.E."/>
            <person name="Madigan M.T."/>
            <person name="Sattley W.M."/>
        </authorList>
    </citation>
    <scope>NUCLEOTIDE SEQUENCE [LARGE SCALE GENOMIC DNA]</scope>
    <source>
        <strain evidence="14">HH</strain>
    </source>
</reference>
<comment type="pathway">
    <text evidence="12">Phospholipid metabolism; phosphatidylethanolamine biosynthesis; phosphatidylethanolamine from CDP-diacylglycerol: step 2/2.</text>
</comment>
<dbReference type="EMBL" id="CP045875">
    <property type="protein sequence ID" value="QGG46510.1"/>
    <property type="molecule type" value="Genomic_DNA"/>
</dbReference>
<feature type="site" description="Cleavage (non-hydrolytic); by autocatalysis" evidence="12">
    <location>
        <begin position="241"/>
        <end position="242"/>
    </location>
</feature>
<dbReference type="GO" id="GO:0004609">
    <property type="term" value="F:phosphatidylserine decarboxylase activity"/>
    <property type="evidence" value="ECO:0007669"/>
    <property type="project" value="UniProtKB-UniRule"/>
</dbReference>
<sequence length="276" mass="31107">MRHLWLTLFNILPNKWLSRQAGHWASASWSRSFIPLFIRRFNVDLEEAEKPWQDYNSLADFFARKLKPGLRPVCDDETMIVSPVDGVISQIGRIKEGKLIQAKGIDYSLEQLLGDPQKVRQFMGGHFVTIYLSPRDYHRIHCPYTGEVQGYAYWPGKLYPVNQKGVQNVPGLFARNERLITYMNTAIGAMAVIKVGAVIVGGIKVGYAPITSNQGAKAQAVEMTESPTLQKGDELGYFQFGSTVILLFEPHRVEWLQSLCSGTSVRMGEKIAKIRS</sequence>
<evidence type="ECO:0000313" key="13">
    <source>
        <dbReference type="EMBL" id="QGG46510.1"/>
    </source>
</evidence>
<dbReference type="GO" id="GO:0006646">
    <property type="term" value="P:phosphatidylethanolamine biosynthetic process"/>
    <property type="evidence" value="ECO:0007669"/>
    <property type="project" value="UniProtKB-UniRule"/>
</dbReference>
<comment type="pathway">
    <text evidence="1">Lipid metabolism.</text>
</comment>